<gene>
    <name evidence="6" type="ORF">LV89_02279</name>
</gene>
<dbReference type="NCBIfam" id="TIGR00121">
    <property type="entry name" value="birA_ligase"/>
    <property type="match status" value="1"/>
</dbReference>
<evidence type="ECO:0000256" key="2">
    <source>
        <dbReference type="ARBA" id="ARBA00023267"/>
    </source>
</evidence>
<dbReference type="PANTHER" id="PTHR12835:SF5">
    <property type="entry name" value="BIOTIN--PROTEIN LIGASE"/>
    <property type="match status" value="1"/>
</dbReference>
<evidence type="ECO:0000256" key="1">
    <source>
        <dbReference type="ARBA" id="ARBA00022598"/>
    </source>
</evidence>
<dbReference type="SUPFAM" id="SSF55681">
    <property type="entry name" value="Class II aaRS and biotin synthetases"/>
    <property type="match status" value="1"/>
</dbReference>
<evidence type="ECO:0000256" key="3">
    <source>
        <dbReference type="ARBA" id="ARBA00024227"/>
    </source>
</evidence>
<dbReference type="RefSeq" id="WP_109743012.1">
    <property type="nucleotide sequence ID" value="NZ_QGGO01000010.1"/>
</dbReference>
<comment type="caution">
    <text evidence="6">The sequence shown here is derived from an EMBL/GenBank/DDBJ whole genome shotgun (WGS) entry which is preliminary data.</text>
</comment>
<keyword evidence="2" id="KW-0092">Biotin</keyword>
<dbReference type="EC" id="6.3.4.15" evidence="3"/>
<keyword evidence="7" id="KW-1185">Reference proteome</keyword>
<dbReference type="Pfam" id="PF03099">
    <property type="entry name" value="BPL_LplA_LipB"/>
    <property type="match status" value="1"/>
</dbReference>
<dbReference type="GO" id="GO:0005737">
    <property type="term" value="C:cytoplasm"/>
    <property type="evidence" value="ECO:0007669"/>
    <property type="project" value="TreeGrafter"/>
</dbReference>
<proteinExistence type="predicted"/>
<organism evidence="6 7">
    <name type="scientific">Arcicella aurantiaca</name>
    <dbReference type="NCBI Taxonomy" id="591202"/>
    <lineage>
        <taxon>Bacteria</taxon>
        <taxon>Pseudomonadati</taxon>
        <taxon>Bacteroidota</taxon>
        <taxon>Cytophagia</taxon>
        <taxon>Cytophagales</taxon>
        <taxon>Flectobacillaceae</taxon>
        <taxon>Arcicella</taxon>
    </lineage>
</organism>
<protein>
    <recommendedName>
        <fullName evidence="3">biotin--[biotin carboxyl-carrier protein] ligase</fullName>
        <ecNumber evidence="3">6.3.4.15</ecNumber>
    </recommendedName>
</protein>
<dbReference type="InterPro" id="IPR003142">
    <property type="entry name" value="BPL_C"/>
</dbReference>
<dbReference type="InterPro" id="IPR004143">
    <property type="entry name" value="BPL_LPL_catalytic"/>
</dbReference>
<dbReference type="PANTHER" id="PTHR12835">
    <property type="entry name" value="BIOTIN PROTEIN LIGASE"/>
    <property type="match status" value="1"/>
</dbReference>
<dbReference type="Pfam" id="PF02237">
    <property type="entry name" value="BPL_C"/>
    <property type="match status" value="1"/>
</dbReference>
<dbReference type="PROSITE" id="PS51733">
    <property type="entry name" value="BPL_LPL_CATALYTIC"/>
    <property type="match status" value="1"/>
</dbReference>
<keyword evidence="1 6" id="KW-0436">Ligase</keyword>
<dbReference type="Proteomes" id="UP000245489">
    <property type="component" value="Unassembled WGS sequence"/>
</dbReference>
<reference evidence="6 7" key="1">
    <citation type="submission" date="2018-05" db="EMBL/GenBank/DDBJ databases">
        <title>Genomic Encyclopedia of Archaeal and Bacterial Type Strains, Phase II (KMG-II): from individual species to whole genera.</title>
        <authorList>
            <person name="Goeker M."/>
        </authorList>
    </citation>
    <scope>NUCLEOTIDE SEQUENCE [LARGE SCALE GENOMIC DNA]</scope>
    <source>
        <strain evidence="6 7">DSM 22214</strain>
    </source>
</reference>
<dbReference type="CDD" id="cd16442">
    <property type="entry name" value="BPL"/>
    <property type="match status" value="1"/>
</dbReference>
<evidence type="ECO:0000259" key="5">
    <source>
        <dbReference type="PROSITE" id="PS51733"/>
    </source>
</evidence>
<accession>A0A316E9M1</accession>
<dbReference type="EMBL" id="QGGO01000010">
    <property type="protein sequence ID" value="PWK26770.1"/>
    <property type="molecule type" value="Genomic_DNA"/>
</dbReference>
<dbReference type="OrthoDB" id="9807064at2"/>
<dbReference type="AlphaFoldDB" id="A0A316E9M1"/>
<evidence type="ECO:0000313" key="6">
    <source>
        <dbReference type="EMBL" id="PWK26770.1"/>
    </source>
</evidence>
<comment type="catalytic activity">
    <reaction evidence="4">
        <text>biotin + L-lysyl-[protein] + ATP = N(6)-biotinyl-L-lysyl-[protein] + AMP + diphosphate + H(+)</text>
        <dbReference type="Rhea" id="RHEA:11756"/>
        <dbReference type="Rhea" id="RHEA-COMP:9752"/>
        <dbReference type="Rhea" id="RHEA-COMP:10505"/>
        <dbReference type="ChEBI" id="CHEBI:15378"/>
        <dbReference type="ChEBI" id="CHEBI:29969"/>
        <dbReference type="ChEBI" id="CHEBI:30616"/>
        <dbReference type="ChEBI" id="CHEBI:33019"/>
        <dbReference type="ChEBI" id="CHEBI:57586"/>
        <dbReference type="ChEBI" id="CHEBI:83144"/>
        <dbReference type="ChEBI" id="CHEBI:456215"/>
        <dbReference type="EC" id="6.3.4.15"/>
    </reaction>
</comment>
<dbReference type="Gene3D" id="3.30.930.10">
    <property type="entry name" value="Bira Bifunctional Protein, Domain 2"/>
    <property type="match status" value="1"/>
</dbReference>
<dbReference type="InterPro" id="IPR045864">
    <property type="entry name" value="aa-tRNA-synth_II/BPL/LPL"/>
</dbReference>
<feature type="domain" description="BPL/LPL catalytic" evidence="5">
    <location>
        <begin position="1"/>
        <end position="191"/>
    </location>
</feature>
<dbReference type="GO" id="GO:0004077">
    <property type="term" value="F:biotin--[biotin carboxyl-carrier protein] ligase activity"/>
    <property type="evidence" value="ECO:0007669"/>
    <property type="project" value="UniProtKB-EC"/>
</dbReference>
<sequence length="255" mass="29130">MYKIQPNTLFTGKTLKYLSKCHSTNDIAAEMIQSGINVFEGTVIITDNQTAGRGQRGNVWEAIIGENLTFSVIFKPTFLKASEQFQLNVAVSLGVFDFLSEFIDENLSVKWSNDIYCEDKKMGGILIENTLQGYHIGYSVVGIGLNINQMEFGHPRATSLRKVSQNPLKYDLAEMLSKLLENLEKNYLRIKNGDYESLKDRYLANMYRFQEYHYFRRDGQQFTGQIIGIDETGKLGIETEGGVLYFDFKEVEFVI</sequence>
<evidence type="ECO:0000313" key="7">
    <source>
        <dbReference type="Proteomes" id="UP000245489"/>
    </source>
</evidence>
<dbReference type="InterPro" id="IPR004408">
    <property type="entry name" value="Biotin_CoA_COase_ligase"/>
</dbReference>
<name>A0A316E9M1_9BACT</name>
<evidence type="ECO:0000256" key="4">
    <source>
        <dbReference type="ARBA" id="ARBA00047846"/>
    </source>
</evidence>